<name>A0A6B2JTX1_9RHOB</name>
<dbReference type="Proteomes" id="UP000474757">
    <property type="component" value="Unassembled WGS sequence"/>
</dbReference>
<reference evidence="1 2" key="1">
    <citation type="submission" date="2020-02" db="EMBL/GenBank/DDBJ databases">
        <title>Pseudoroseicyclus tamarix, sp. nov., isolated from offshore sediment of a Tamarix chinensis forest.</title>
        <authorList>
            <person name="Gai Y."/>
        </authorList>
    </citation>
    <scope>NUCLEOTIDE SEQUENCE [LARGE SCALE GENOMIC DNA]</scope>
    <source>
        <strain evidence="1 2">CLL3-39</strain>
    </source>
</reference>
<protein>
    <submittedName>
        <fullName evidence="1">Uncharacterized protein</fullName>
    </submittedName>
</protein>
<dbReference type="RefSeq" id="WP_163889271.1">
    <property type="nucleotide sequence ID" value="NZ_JAAFYS010000001.1"/>
</dbReference>
<keyword evidence="2" id="KW-1185">Reference proteome</keyword>
<evidence type="ECO:0000313" key="2">
    <source>
        <dbReference type="Proteomes" id="UP000474757"/>
    </source>
</evidence>
<gene>
    <name evidence="1" type="ORF">GZA08_01385</name>
</gene>
<dbReference type="EMBL" id="JAAGAB010000001">
    <property type="protein sequence ID" value="NDU99623.1"/>
    <property type="molecule type" value="Genomic_DNA"/>
</dbReference>
<dbReference type="AlphaFoldDB" id="A0A6B2JTX1"/>
<proteinExistence type="predicted"/>
<comment type="caution">
    <text evidence="1">The sequence shown here is derived from an EMBL/GenBank/DDBJ whole genome shotgun (WGS) entry which is preliminary data.</text>
</comment>
<evidence type="ECO:0000313" key="1">
    <source>
        <dbReference type="EMBL" id="NDU99623.1"/>
    </source>
</evidence>
<organism evidence="1 2">
    <name type="scientific">Pseudoroseicyclus tamaricis</name>
    <dbReference type="NCBI Taxonomy" id="2705421"/>
    <lineage>
        <taxon>Bacteria</taxon>
        <taxon>Pseudomonadati</taxon>
        <taxon>Pseudomonadota</taxon>
        <taxon>Alphaproteobacteria</taxon>
        <taxon>Rhodobacterales</taxon>
        <taxon>Paracoccaceae</taxon>
        <taxon>Pseudoroseicyclus</taxon>
    </lineage>
</organism>
<accession>A0A6B2JTX1</accession>
<sequence>MKIKLNKIDFDIAAVPGKLRTAILQDESAAPALASAVWEWNAETGESTTAQGIEKGRMRLPNGLIFFVPKNAEGPRPERNDGATKKMGERFVSAVGAKSLGDVAAALNRVLGTGEVKIPEETYAPLKAGATFRIIAHLDFAVLQMRAGDRNLAAHILLPGQVVFRPLIVNVTDQAAHDAVLEEHPGLDKKIQAAVLPPRSKAAMDMRQLALGSRFKEAQTFAARLEKEGADEERLRLPKMEMQRLGAEAKVLSQIAAGGKQPGRPVAANGAANS</sequence>